<dbReference type="InterPro" id="IPR015500">
    <property type="entry name" value="Peptidase_S8_subtilisin-rel"/>
</dbReference>
<dbReference type="InterPro" id="IPR000209">
    <property type="entry name" value="Peptidase_S8/S53_dom"/>
</dbReference>
<evidence type="ECO:0000256" key="4">
    <source>
        <dbReference type="ARBA" id="ARBA00022670"/>
    </source>
</evidence>
<evidence type="ECO:0000256" key="1">
    <source>
        <dbReference type="ARBA" id="ARBA00004613"/>
    </source>
</evidence>
<dbReference type="InterPro" id="IPR034197">
    <property type="entry name" value="Peptidases_S8_3"/>
</dbReference>
<evidence type="ECO:0000256" key="7">
    <source>
        <dbReference type="ARBA" id="ARBA00022825"/>
    </source>
</evidence>
<feature type="active site" description="Charge relay system" evidence="10 11">
    <location>
        <position position="536"/>
    </location>
</feature>
<dbReference type="FunFam" id="2.60.40.2310:FF:000001">
    <property type="entry name" value="Subtilisin-like protease SBT1.5"/>
    <property type="match status" value="1"/>
</dbReference>
<evidence type="ECO:0000259" key="14">
    <source>
        <dbReference type="Pfam" id="PF02225"/>
    </source>
</evidence>
<dbReference type="EMBL" id="GCKF01044875">
    <property type="protein sequence ID" value="JAG94017.1"/>
    <property type="molecule type" value="Transcribed_RNA"/>
</dbReference>
<dbReference type="GO" id="GO:0005576">
    <property type="term" value="C:extracellular region"/>
    <property type="evidence" value="ECO:0007669"/>
    <property type="project" value="UniProtKB-SubCell"/>
</dbReference>
<dbReference type="PROSITE" id="PS51892">
    <property type="entry name" value="SUBTILASE"/>
    <property type="match status" value="1"/>
</dbReference>
<evidence type="ECO:0000259" key="16">
    <source>
        <dbReference type="Pfam" id="PF17766"/>
    </source>
</evidence>
<dbReference type="Pfam" id="PF02225">
    <property type="entry name" value="PA"/>
    <property type="match status" value="1"/>
</dbReference>
<sequence>MAGYQQQWLLVVGILSMVLLANGETQAQEAVKTYIVHMARWKMPPSYATHEHWYASIAESMSVEVLYHYSEVFHGFAARLSAAQAESLQMAHGVLGINPEKVYELHTTRTPEFLGLTSNVGLWPQSGYGEDVIVGVLDTGVWPERASFADAGFGPVPMKWKGECAGGKGFQCNKKLIGARFFRGGSDAAGGNNDALSARDDDGHGTHTSSTAAGSFVEEASILGYANGTARGMAAHARVAAYKVCWVNGCYSSDILAAMDKAVADGVNVLSLSLGGDVGPYYADSVAVGAFGAMEKGVFVSCSAGNSGPDSSTLSNVAPWIATVGASTLDRDFPAYALLGDGKRYHGVSLYQGKALPEGQLPLIYAGNASLSGAQDANLCLQGTLDPKLVVGKIVLCDRGQNARVAKGGVVKAAGGAGMILANTADNGEELVVDAHLLPTTAVGEKDGNIIKQYLFSVASPTVTIGFGGTVLGVKPAPVMAAFSSRGPNPITTEILKPDITAPGVNILAAWTGAAGPTGLATDSRRVPFNIISGTSMSCPHVSGIAALLKGAHQEWSPAAIKSALMTTARVLDNAGGSILDIATGKPSTPFDHGAGHVDPQGALSPGLVYDLDAADYLSFLCSLNYTDRDIQMLSRRNFTCSGAVNSPSNLNYPSLVVNFVTPVVNLTRTVTNVGEAGSTYTVSVSATPEVGVEIEPTTLHFTELGEKQTYSVVFTSKVSSSVATTFGSLTWTDGKYKVRSPVVYTWPGAQAPMKRRQGESRATLSKLPVWSTTTAKKIAREKHAG</sequence>
<dbReference type="PANTHER" id="PTHR10795">
    <property type="entry name" value="PROPROTEIN CONVERTASE SUBTILISIN/KEXIN"/>
    <property type="match status" value="1"/>
</dbReference>
<accession>A0A0D6QRP6</accession>
<evidence type="ECO:0000256" key="6">
    <source>
        <dbReference type="ARBA" id="ARBA00022801"/>
    </source>
</evidence>
<dbReference type="InterPro" id="IPR036852">
    <property type="entry name" value="Peptidase_S8/S53_dom_sf"/>
</dbReference>
<feature type="domain" description="Peptidase S8/S53" evidence="13">
    <location>
        <begin position="129"/>
        <end position="573"/>
    </location>
</feature>
<dbReference type="CDD" id="cd04852">
    <property type="entry name" value="Peptidases_S8_3"/>
    <property type="match status" value="1"/>
</dbReference>
<dbReference type="CDD" id="cd02120">
    <property type="entry name" value="PA_subtilisin_like"/>
    <property type="match status" value="1"/>
</dbReference>
<evidence type="ECO:0000256" key="11">
    <source>
        <dbReference type="PROSITE-ProRule" id="PRU01240"/>
    </source>
</evidence>
<dbReference type="Gene3D" id="3.30.70.80">
    <property type="entry name" value="Peptidase S8 propeptide/proteinase inhibitor I9"/>
    <property type="match status" value="1"/>
</dbReference>
<dbReference type="GO" id="GO:0048731">
    <property type="term" value="P:system development"/>
    <property type="evidence" value="ECO:0007669"/>
    <property type="project" value="UniProtKB-ARBA"/>
</dbReference>
<keyword evidence="3" id="KW-0964">Secreted</keyword>
<keyword evidence="7 11" id="KW-0720">Serine protease</keyword>
<comment type="similarity">
    <text evidence="2 11">Belongs to the peptidase S8 family.</text>
</comment>
<dbReference type="FunFam" id="3.50.30.30:FF:000005">
    <property type="entry name" value="subtilisin-like protease SBT1.5"/>
    <property type="match status" value="1"/>
</dbReference>
<dbReference type="SUPFAM" id="SSF52743">
    <property type="entry name" value="Subtilisin-like"/>
    <property type="match status" value="1"/>
</dbReference>
<organism evidence="17">
    <name type="scientific">Araucaria cunninghamii</name>
    <name type="common">Hoop pine</name>
    <name type="synonym">Moreton Bay pine</name>
    <dbReference type="NCBI Taxonomy" id="56994"/>
    <lineage>
        <taxon>Eukaryota</taxon>
        <taxon>Viridiplantae</taxon>
        <taxon>Streptophyta</taxon>
        <taxon>Embryophyta</taxon>
        <taxon>Tracheophyta</taxon>
        <taxon>Spermatophyta</taxon>
        <taxon>Pinopsida</taxon>
        <taxon>Pinidae</taxon>
        <taxon>Conifers II</taxon>
        <taxon>Araucariales</taxon>
        <taxon>Araucariaceae</taxon>
        <taxon>Araucaria</taxon>
    </lineage>
</organism>
<feature type="active site" description="Charge relay system" evidence="10 11">
    <location>
        <position position="138"/>
    </location>
</feature>
<keyword evidence="6 11" id="KW-0378">Hydrolase</keyword>
<evidence type="ECO:0000313" key="17">
    <source>
        <dbReference type="EMBL" id="JAG94017.1"/>
    </source>
</evidence>
<feature type="chain" id="PRO_5002311105" description="Subtilisin-like protease" evidence="12">
    <location>
        <begin position="24"/>
        <end position="786"/>
    </location>
</feature>
<evidence type="ECO:0000256" key="2">
    <source>
        <dbReference type="ARBA" id="ARBA00011073"/>
    </source>
</evidence>
<dbReference type="FunFam" id="3.40.50.200:FF:000006">
    <property type="entry name" value="Subtilisin-like protease SBT1.5"/>
    <property type="match status" value="1"/>
</dbReference>
<dbReference type="AlphaFoldDB" id="A0A0D6QRP6"/>
<dbReference type="InterPro" id="IPR023828">
    <property type="entry name" value="Peptidase_S8_Ser-AS"/>
</dbReference>
<proteinExistence type="inferred from homology"/>
<evidence type="ECO:0000256" key="10">
    <source>
        <dbReference type="PIRSR" id="PIRSR615500-1"/>
    </source>
</evidence>
<evidence type="ECO:0000256" key="9">
    <source>
        <dbReference type="ARBA" id="ARBA00023180"/>
    </source>
</evidence>
<dbReference type="InterPro" id="IPR010259">
    <property type="entry name" value="S8pro/Inhibitor_I9"/>
</dbReference>
<dbReference type="GO" id="GO:0006508">
    <property type="term" value="P:proteolysis"/>
    <property type="evidence" value="ECO:0007669"/>
    <property type="project" value="UniProtKB-KW"/>
</dbReference>
<dbReference type="InterPro" id="IPR041469">
    <property type="entry name" value="Subtilisin-like_FN3"/>
</dbReference>
<dbReference type="GO" id="GO:0004252">
    <property type="term" value="F:serine-type endopeptidase activity"/>
    <property type="evidence" value="ECO:0007669"/>
    <property type="project" value="UniProtKB-UniRule"/>
</dbReference>
<evidence type="ECO:0000256" key="8">
    <source>
        <dbReference type="ARBA" id="ARBA00023145"/>
    </source>
</evidence>
<dbReference type="Pfam" id="PF05922">
    <property type="entry name" value="Inhibitor_I9"/>
    <property type="match status" value="1"/>
</dbReference>
<name>A0A0D6QRP6_ARACU</name>
<dbReference type="InterPro" id="IPR045051">
    <property type="entry name" value="SBT"/>
</dbReference>
<keyword evidence="9" id="KW-0325">Glycoprotein</keyword>
<evidence type="ECO:0000256" key="5">
    <source>
        <dbReference type="ARBA" id="ARBA00022729"/>
    </source>
</evidence>
<protein>
    <recommendedName>
        <fullName evidence="18">Subtilisin-like protease</fullName>
    </recommendedName>
</protein>
<dbReference type="Pfam" id="PF17766">
    <property type="entry name" value="fn3_6"/>
    <property type="match status" value="1"/>
</dbReference>
<dbReference type="Gene3D" id="3.50.30.30">
    <property type="match status" value="1"/>
</dbReference>
<reference evidence="17" key="1">
    <citation type="submission" date="2015-03" db="EMBL/GenBank/DDBJ databases">
        <title>A transcriptome of Araucaria cunninghamii, an australian fine timber species.</title>
        <authorList>
            <person name="Jing Yi C.J.Y."/>
            <person name="Yin San L.Y.S."/>
            <person name="Abdul Karim S.S."/>
            <person name="Wan Azmi N.N."/>
            <person name="Hercus R.R."/>
            <person name="Croft L.L."/>
        </authorList>
    </citation>
    <scope>NUCLEOTIDE SEQUENCE</scope>
    <source>
        <strain evidence="17">MI0301</strain>
        <tissue evidence="17">Leaf</tissue>
    </source>
</reference>
<feature type="signal peptide" evidence="12">
    <location>
        <begin position="1"/>
        <end position="23"/>
    </location>
</feature>
<dbReference type="PRINTS" id="PR00723">
    <property type="entry name" value="SUBTILISIN"/>
</dbReference>
<keyword evidence="8" id="KW-0865">Zymogen</keyword>
<evidence type="ECO:0000259" key="13">
    <source>
        <dbReference type="Pfam" id="PF00082"/>
    </source>
</evidence>
<evidence type="ECO:0000259" key="15">
    <source>
        <dbReference type="Pfam" id="PF05922"/>
    </source>
</evidence>
<dbReference type="InterPro" id="IPR037045">
    <property type="entry name" value="S8pro/Inhibitor_I9_sf"/>
</dbReference>
<keyword evidence="5 12" id="KW-0732">Signal</keyword>
<comment type="subcellular location">
    <subcellularLocation>
        <location evidence="1">Secreted</location>
    </subcellularLocation>
</comment>
<evidence type="ECO:0008006" key="18">
    <source>
        <dbReference type="Google" id="ProtNLM"/>
    </source>
</evidence>
<dbReference type="Pfam" id="PF00082">
    <property type="entry name" value="Peptidase_S8"/>
    <property type="match status" value="1"/>
</dbReference>
<dbReference type="InterPro" id="IPR003137">
    <property type="entry name" value="PA_domain"/>
</dbReference>
<feature type="domain" description="Subtilisin-like protease fibronectin type-III" evidence="16">
    <location>
        <begin position="650"/>
        <end position="744"/>
    </location>
</feature>
<keyword evidence="4 11" id="KW-0645">Protease</keyword>
<dbReference type="MEROPS" id="S08.112"/>
<dbReference type="Gene3D" id="3.40.50.200">
    <property type="entry name" value="Peptidase S8/S53 domain"/>
    <property type="match status" value="1"/>
</dbReference>
<dbReference type="FunFam" id="3.30.70.80:FF:000003">
    <property type="entry name" value="Subtilisin-like protease SBT1.9"/>
    <property type="match status" value="1"/>
</dbReference>
<evidence type="ECO:0000256" key="3">
    <source>
        <dbReference type="ARBA" id="ARBA00022525"/>
    </source>
</evidence>
<dbReference type="Gene3D" id="2.60.40.2310">
    <property type="match status" value="1"/>
</dbReference>
<feature type="active site" description="Charge relay system" evidence="10 11">
    <location>
        <position position="204"/>
    </location>
</feature>
<feature type="domain" description="PA" evidence="14">
    <location>
        <begin position="362"/>
        <end position="450"/>
    </location>
</feature>
<dbReference type="PROSITE" id="PS00138">
    <property type="entry name" value="SUBTILASE_SER"/>
    <property type="match status" value="1"/>
</dbReference>
<feature type="domain" description="Inhibitor I9" evidence="15">
    <location>
        <begin position="33"/>
        <end position="106"/>
    </location>
</feature>
<evidence type="ECO:0000256" key="12">
    <source>
        <dbReference type="SAM" id="SignalP"/>
    </source>
</evidence>